<proteinExistence type="predicted"/>
<accession>A0A7X8RG14</accession>
<feature type="non-terminal residue" evidence="3">
    <location>
        <position position="53"/>
    </location>
</feature>
<dbReference type="EMBL" id="JAAYSN010000015">
    <property type="protein sequence ID" value="NLP38267.1"/>
    <property type="molecule type" value="Genomic_DNA"/>
</dbReference>
<dbReference type="PANTHER" id="PTHR32182">
    <property type="entry name" value="DNA REPLICATION AND REPAIR PROTEIN RECF"/>
    <property type="match status" value="1"/>
</dbReference>
<sequence>MRIHSLTIENFRGIERLTLEELPETGVIVIHGDNEQGKSTILDALHAALYEKH</sequence>
<dbReference type="PANTHER" id="PTHR32182:SF22">
    <property type="entry name" value="ATP-DEPENDENT ENDONUCLEASE, OLD FAMILY-RELATED"/>
    <property type="match status" value="1"/>
</dbReference>
<evidence type="ECO:0000313" key="3">
    <source>
        <dbReference type="EMBL" id="NLP38267.1"/>
    </source>
</evidence>
<evidence type="ECO:0000256" key="1">
    <source>
        <dbReference type="ARBA" id="ARBA00023236"/>
    </source>
</evidence>
<evidence type="ECO:0000313" key="4">
    <source>
        <dbReference type="Proteomes" id="UP000568696"/>
    </source>
</evidence>
<comment type="caution">
    <text evidence="3">The sequence shown here is derived from an EMBL/GenBank/DDBJ whole genome shotgun (WGS) entry which is preliminary data.</text>
</comment>
<dbReference type="Proteomes" id="UP000568696">
    <property type="component" value="Unassembled WGS sequence"/>
</dbReference>
<name>A0A7X8RG14_9CORY</name>
<reference evidence="3 4" key="1">
    <citation type="journal article" date="2020" name="Biotechnol. Biofuels">
        <title>New insights from the biogas microbiome by comprehensive genome-resolved metagenomics of nearly 1600 species originating from multiple anaerobic digesters.</title>
        <authorList>
            <person name="Campanaro S."/>
            <person name="Treu L."/>
            <person name="Rodriguez-R L.M."/>
            <person name="Kovalovszki A."/>
            <person name="Ziels R.M."/>
            <person name="Maus I."/>
            <person name="Zhu X."/>
            <person name="Kougias P.G."/>
            <person name="Basile A."/>
            <person name="Luo G."/>
            <person name="Schluter A."/>
            <person name="Konstantinidis K.T."/>
            <person name="Angelidaki I."/>
        </authorList>
    </citation>
    <scope>NUCLEOTIDE SEQUENCE [LARGE SCALE GENOMIC DNA]</scope>
    <source>
        <strain evidence="3">AS23ysBPME_344</strain>
    </source>
</reference>
<organism evidence="3 4">
    <name type="scientific">Corynebacterium pollutisoli</name>
    <dbReference type="NCBI Taxonomy" id="1610489"/>
    <lineage>
        <taxon>Bacteria</taxon>
        <taxon>Bacillati</taxon>
        <taxon>Actinomycetota</taxon>
        <taxon>Actinomycetes</taxon>
        <taxon>Mycobacteriales</taxon>
        <taxon>Corynebacteriaceae</taxon>
        <taxon>Corynebacterium</taxon>
    </lineage>
</organism>
<evidence type="ECO:0000259" key="2">
    <source>
        <dbReference type="Pfam" id="PF13476"/>
    </source>
</evidence>
<dbReference type="GO" id="GO:0016887">
    <property type="term" value="F:ATP hydrolysis activity"/>
    <property type="evidence" value="ECO:0007669"/>
    <property type="project" value="InterPro"/>
</dbReference>
<dbReference type="AlphaFoldDB" id="A0A7X8RG14"/>
<dbReference type="GO" id="GO:0000731">
    <property type="term" value="P:DNA synthesis involved in DNA repair"/>
    <property type="evidence" value="ECO:0007669"/>
    <property type="project" value="TreeGrafter"/>
</dbReference>
<keyword evidence="1" id="KW-0742">SOS response</keyword>
<dbReference type="GO" id="GO:0009432">
    <property type="term" value="P:SOS response"/>
    <property type="evidence" value="ECO:0007669"/>
    <property type="project" value="UniProtKB-KW"/>
</dbReference>
<dbReference type="InterPro" id="IPR038729">
    <property type="entry name" value="Rad50/SbcC_AAA"/>
</dbReference>
<dbReference type="SUPFAM" id="SSF52540">
    <property type="entry name" value="P-loop containing nucleoside triphosphate hydrolases"/>
    <property type="match status" value="1"/>
</dbReference>
<protein>
    <submittedName>
        <fullName evidence="3">AAA family ATPase</fullName>
    </submittedName>
</protein>
<keyword evidence="1" id="KW-0227">DNA damage</keyword>
<gene>
    <name evidence="3" type="ORF">GX356_00895</name>
</gene>
<dbReference type="InterPro" id="IPR027417">
    <property type="entry name" value="P-loop_NTPase"/>
</dbReference>
<dbReference type="Pfam" id="PF13476">
    <property type="entry name" value="AAA_23"/>
    <property type="match status" value="1"/>
</dbReference>
<feature type="domain" description="Rad50/SbcC-type AAA" evidence="2">
    <location>
        <begin position="5"/>
        <end position="52"/>
    </location>
</feature>
<dbReference type="Gene3D" id="3.40.50.300">
    <property type="entry name" value="P-loop containing nucleotide triphosphate hydrolases"/>
    <property type="match status" value="1"/>
</dbReference>
<dbReference type="GO" id="GO:0006302">
    <property type="term" value="P:double-strand break repair"/>
    <property type="evidence" value="ECO:0007669"/>
    <property type="project" value="InterPro"/>
</dbReference>